<organism evidence="1 2">
    <name type="scientific">Aspergillus neoniger (strain CBS 115656)</name>
    <dbReference type="NCBI Taxonomy" id="1448310"/>
    <lineage>
        <taxon>Eukaryota</taxon>
        <taxon>Fungi</taxon>
        <taxon>Dikarya</taxon>
        <taxon>Ascomycota</taxon>
        <taxon>Pezizomycotina</taxon>
        <taxon>Eurotiomycetes</taxon>
        <taxon>Eurotiomycetidae</taxon>
        <taxon>Eurotiales</taxon>
        <taxon>Aspergillaceae</taxon>
        <taxon>Aspergillus</taxon>
        <taxon>Aspergillus subgen. Circumdati</taxon>
    </lineage>
</organism>
<dbReference type="EMBL" id="KZ821457">
    <property type="protein sequence ID" value="PYH35077.1"/>
    <property type="molecule type" value="Genomic_DNA"/>
</dbReference>
<proteinExistence type="predicted"/>
<dbReference type="RefSeq" id="XP_025480555.1">
    <property type="nucleotide sequence ID" value="XM_025623151.1"/>
</dbReference>
<protein>
    <submittedName>
        <fullName evidence="1">Uncharacterized protein</fullName>
    </submittedName>
</protein>
<dbReference type="GeneID" id="37125607"/>
<dbReference type="SUPFAM" id="SSF51430">
    <property type="entry name" value="NAD(P)-linked oxidoreductase"/>
    <property type="match status" value="1"/>
</dbReference>
<evidence type="ECO:0000313" key="2">
    <source>
        <dbReference type="Proteomes" id="UP000247647"/>
    </source>
</evidence>
<reference evidence="1" key="1">
    <citation type="submission" date="2016-12" db="EMBL/GenBank/DDBJ databases">
        <title>The genomes of Aspergillus section Nigri reveals drivers in fungal speciation.</title>
        <authorList>
            <consortium name="DOE Joint Genome Institute"/>
            <person name="Vesth T.C."/>
            <person name="Nybo J."/>
            <person name="Theobald S."/>
            <person name="Brandl J."/>
            <person name="Frisvad J.C."/>
            <person name="Nielsen K.F."/>
            <person name="Lyhne E.K."/>
            <person name="Kogle M.E."/>
            <person name="Kuo A."/>
            <person name="Riley R."/>
            <person name="Clum A."/>
            <person name="Nolan M."/>
            <person name="Lipzen A."/>
            <person name="Salamov A."/>
            <person name="Henrissat B."/>
            <person name="Wiebenga A."/>
            <person name="De Vries R.P."/>
            <person name="Grigoriev I.V."/>
            <person name="Mortensen U.H."/>
            <person name="Andersen M.R."/>
            <person name="Baker S.E."/>
        </authorList>
    </citation>
    <scope>NUCLEOTIDE SEQUENCE [LARGE SCALE GENOMIC DNA]</scope>
    <source>
        <strain evidence="1">CBS 115656</strain>
    </source>
</reference>
<dbReference type="AlphaFoldDB" id="A0A318YMN3"/>
<dbReference type="Proteomes" id="UP000247647">
    <property type="component" value="Unassembled WGS sequence"/>
</dbReference>
<dbReference type="InterPro" id="IPR036812">
    <property type="entry name" value="NAD(P)_OxRdtase_dom_sf"/>
</dbReference>
<sequence length="82" mass="8836">MASQWYPVGHGMHHPNILEAELDESLIGLGTDCLDISTFTGRITAETPQAADKLYRTGKLSNSGLAIFSLCGTVNTVSEMDH</sequence>
<gene>
    <name evidence="1" type="ORF">BO87DRAFT_375880</name>
</gene>
<keyword evidence="2" id="KW-1185">Reference proteome</keyword>
<name>A0A318YMN3_ASPNB</name>
<evidence type="ECO:0000313" key="1">
    <source>
        <dbReference type="EMBL" id="PYH35077.1"/>
    </source>
</evidence>
<accession>A0A318YMN3</accession>